<dbReference type="SUPFAM" id="SSF57850">
    <property type="entry name" value="RING/U-box"/>
    <property type="match status" value="1"/>
</dbReference>
<comment type="caution">
    <text evidence="2">The sequence shown here is derived from an EMBL/GenBank/DDBJ whole genome shotgun (WGS) entry which is preliminary data.</text>
</comment>
<dbReference type="InterPro" id="IPR013083">
    <property type="entry name" value="Znf_RING/FYVE/PHD"/>
</dbReference>
<dbReference type="EMBL" id="JAUHJS010000008">
    <property type="protein sequence ID" value="MDN4166808.1"/>
    <property type="molecule type" value="Genomic_DNA"/>
</dbReference>
<protein>
    <submittedName>
        <fullName evidence="2">UBP-type zinc finger domain-containing protein</fullName>
    </submittedName>
</protein>
<dbReference type="RefSeq" id="WP_320005344.1">
    <property type="nucleotide sequence ID" value="NZ_JAUHJS010000008.1"/>
</dbReference>
<feature type="domain" description="UBP-type" evidence="1">
    <location>
        <begin position="4"/>
        <end position="90"/>
    </location>
</feature>
<gene>
    <name evidence="2" type="ORF">QWY31_14950</name>
</gene>
<sequence>MMPKICPDLQNLSIKPTLHHECDACIAMGSTWVHLRTCQTCGITLCCDSSKNKHATHHYHETGHAVFISAEPNEHWAYCYEHDSLNPNAF</sequence>
<evidence type="ECO:0000313" key="2">
    <source>
        <dbReference type="EMBL" id="MDN4166808.1"/>
    </source>
</evidence>
<accession>A0ABT8F8U7</accession>
<evidence type="ECO:0000313" key="3">
    <source>
        <dbReference type="Proteomes" id="UP001168552"/>
    </source>
</evidence>
<name>A0ABT8F8U7_9BACT</name>
<dbReference type="Pfam" id="PF02148">
    <property type="entry name" value="zf-UBP"/>
    <property type="match status" value="1"/>
</dbReference>
<dbReference type="InterPro" id="IPR001607">
    <property type="entry name" value="Znf_UBP"/>
</dbReference>
<dbReference type="Proteomes" id="UP001168552">
    <property type="component" value="Unassembled WGS sequence"/>
</dbReference>
<dbReference type="PROSITE" id="PS50271">
    <property type="entry name" value="ZF_UBP"/>
    <property type="match status" value="1"/>
</dbReference>
<organism evidence="2 3">
    <name type="scientific">Shiella aurantiaca</name>
    <dbReference type="NCBI Taxonomy" id="3058365"/>
    <lineage>
        <taxon>Bacteria</taxon>
        <taxon>Pseudomonadati</taxon>
        <taxon>Bacteroidota</taxon>
        <taxon>Cytophagia</taxon>
        <taxon>Cytophagales</taxon>
        <taxon>Shiellaceae</taxon>
        <taxon>Shiella</taxon>
    </lineage>
</organism>
<keyword evidence="3" id="KW-1185">Reference proteome</keyword>
<proteinExistence type="predicted"/>
<evidence type="ECO:0000259" key="1">
    <source>
        <dbReference type="PROSITE" id="PS50271"/>
    </source>
</evidence>
<reference evidence="2" key="1">
    <citation type="submission" date="2023-06" db="EMBL/GenBank/DDBJ databases">
        <title>Cytophagales bacterium Strain LB-30, isolated from soil.</title>
        <authorList>
            <person name="Liu B."/>
        </authorList>
    </citation>
    <scope>NUCLEOTIDE SEQUENCE</scope>
    <source>
        <strain evidence="2">LB-30</strain>
    </source>
</reference>
<dbReference type="Gene3D" id="3.30.40.10">
    <property type="entry name" value="Zinc/RING finger domain, C3HC4 (zinc finger)"/>
    <property type="match status" value="1"/>
</dbReference>